<accession>A0A0E9QD66</accession>
<dbReference type="AlphaFoldDB" id="A0A0E9QD66"/>
<keyword evidence="1" id="KW-0472">Membrane</keyword>
<organism evidence="2">
    <name type="scientific">Anguilla anguilla</name>
    <name type="common">European freshwater eel</name>
    <name type="synonym">Muraena anguilla</name>
    <dbReference type="NCBI Taxonomy" id="7936"/>
    <lineage>
        <taxon>Eukaryota</taxon>
        <taxon>Metazoa</taxon>
        <taxon>Chordata</taxon>
        <taxon>Craniata</taxon>
        <taxon>Vertebrata</taxon>
        <taxon>Euteleostomi</taxon>
        <taxon>Actinopterygii</taxon>
        <taxon>Neopterygii</taxon>
        <taxon>Teleostei</taxon>
        <taxon>Anguilliformes</taxon>
        <taxon>Anguillidae</taxon>
        <taxon>Anguilla</taxon>
    </lineage>
</organism>
<reference evidence="2" key="1">
    <citation type="submission" date="2014-11" db="EMBL/GenBank/DDBJ databases">
        <authorList>
            <person name="Amaro Gonzalez C."/>
        </authorList>
    </citation>
    <scope>NUCLEOTIDE SEQUENCE</scope>
</reference>
<feature type="transmembrane region" description="Helical" evidence="1">
    <location>
        <begin position="20"/>
        <end position="41"/>
    </location>
</feature>
<evidence type="ECO:0000313" key="2">
    <source>
        <dbReference type="EMBL" id="JAH14068.1"/>
    </source>
</evidence>
<evidence type="ECO:0000256" key="1">
    <source>
        <dbReference type="SAM" id="Phobius"/>
    </source>
</evidence>
<keyword evidence="1" id="KW-0812">Transmembrane</keyword>
<keyword evidence="1" id="KW-1133">Transmembrane helix</keyword>
<proteinExistence type="predicted"/>
<name>A0A0E9QD66_ANGAN</name>
<dbReference type="EMBL" id="GBXM01094509">
    <property type="protein sequence ID" value="JAH14068.1"/>
    <property type="molecule type" value="Transcribed_RNA"/>
</dbReference>
<reference evidence="2" key="2">
    <citation type="journal article" date="2015" name="Fish Shellfish Immunol.">
        <title>Early steps in the European eel (Anguilla anguilla)-Vibrio vulnificus interaction in the gills: Role of the RtxA13 toxin.</title>
        <authorList>
            <person name="Callol A."/>
            <person name="Pajuelo D."/>
            <person name="Ebbesson L."/>
            <person name="Teles M."/>
            <person name="MacKenzie S."/>
            <person name="Amaro C."/>
        </authorList>
    </citation>
    <scope>NUCLEOTIDE SEQUENCE</scope>
</reference>
<protein>
    <submittedName>
        <fullName evidence="2">Uncharacterized protein</fullName>
    </submittedName>
</protein>
<sequence>MLYDRMTIAGHKYTDNYIIYSNLILCLITLSLLNTFFICICRKIYLIPAFTHNSEPDA</sequence>